<feature type="region of interest" description="Disordered" evidence="1">
    <location>
        <begin position="1"/>
        <end position="51"/>
    </location>
</feature>
<evidence type="ECO:0000313" key="2">
    <source>
        <dbReference type="EMBL" id="OCT48649.1"/>
    </source>
</evidence>
<comment type="caution">
    <text evidence="2">The sequence shown here is derived from an EMBL/GenBank/DDBJ whole genome shotgun (WGS) entry which is preliminary data.</text>
</comment>
<dbReference type="STRING" id="86049.A0A1C1CJF7"/>
<feature type="compositionally biased region" description="Low complexity" evidence="1">
    <location>
        <begin position="8"/>
        <end position="24"/>
    </location>
</feature>
<protein>
    <submittedName>
        <fullName evidence="2">Uncharacterized protein</fullName>
    </submittedName>
</protein>
<accession>A0A1C1CJF7</accession>
<dbReference type="VEuPathDB" id="FungiDB:CLCR_05017"/>
<keyword evidence="3" id="KW-1185">Reference proteome</keyword>
<dbReference type="EMBL" id="LGRB01000011">
    <property type="protein sequence ID" value="OCT48649.1"/>
    <property type="molecule type" value="Genomic_DNA"/>
</dbReference>
<name>A0A1C1CJF7_9EURO</name>
<evidence type="ECO:0000256" key="1">
    <source>
        <dbReference type="SAM" id="MobiDB-lite"/>
    </source>
</evidence>
<feature type="compositionally biased region" description="Basic and acidic residues" evidence="1">
    <location>
        <begin position="41"/>
        <end position="51"/>
    </location>
</feature>
<organism evidence="2 3">
    <name type="scientific">Cladophialophora carrionii</name>
    <dbReference type="NCBI Taxonomy" id="86049"/>
    <lineage>
        <taxon>Eukaryota</taxon>
        <taxon>Fungi</taxon>
        <taxon>Dikarya</taxon>
        <taxon>Ascomycota</taxon>
        <taxon>Pezizomycotina</taxon>
        <taxon>Eurotiomycetes</taxon>
        <taxon>Chaetothyriomycetidae</taxon>
        <taxon>Chaetothyriales</taxon>
        <taxon>Herpotrichiellaceae</taxon>
        <taxon>Cladophialophora</taxon>
    </lineage>
</organism>
<dbReference type="VEuPathDB" id="FungiDB:G647_03244"/>
<sequence>MPVTPAKAVNNSSVSRRSASNPSSKTAEVGHEPAHGLSSDGHWHEEANVGEHYETNLEDNQKKLKAFFDQVSKTNPWPGRFVKTVRSRQEAVLKKVEEIREKSVSDKKEFDAEMAPLLSAALGGLTDEPSDSASFSFPMQVRYLGAETQPYCEAMCGLLEQSGALVLAYDELAGRPTHKSRLDLIEASFKDDREATESTVAAGKKVAAFQIERLLTDRYNEVRTPHDLTAEEEHQGKVLLSHGTHENPQSKPTPGWGNVAVDTERAVGRLCFAGEVDDGAR</sequence>
<dbReference type="AlphaFoldDB" id="A0A1C1CJF7"/>
<dbReference type="eggNOG" id="ENOG502T7Y4">
    <property type="taxonomic scope" value="Eukaryota"/>
</dbReference>
<proteinExistence type="predicted"/>
<evidence type="ECO:0000313" key="3">
    <source>
        <dbReference type="Proteomes" id="UP000094526"/>
    </source>
</evidence>
<reference evidence="3" key="1">
    <citation type="submission" date="2015-07" db="EMBL/GenBank/DDBJ databases">
        <authorList>
            <person name="Teixeira M.M."/>
            <person name="Souza R.C."/>
            <person name="Almeida L.G."/>
            <person name="Vicente V.A."/>
            <person name="de Hoog S."/>
            <person name="Bocca A.L."/>
            <person name="de Almeida S.R."/>
            <person name="Vasconcelos A.T."/>
            <person name="Felipe M.S."/>
        </authorList>
    </citation>
    <scope>NUCLEOTIDE SEQUENCE [LARGE SCALE GENOMIC DNA]</scope>
    <source>
        <strain evidence="3">KSF</strain>
    </source>
</reference>
<dbReference type="OrthoDB" id="4143634at2759"/>
<gene>
    <name evidence="2" type="ORF">CLCR_05017</name>
</gene>
<dbReference type="Proteomes" id="UP000094526">
    <property type="component" value="Unassembled WGS sequence"/>
</dbReference>